<reference evidence="2" key="1">
    <citation type="submission" date="2023-03" db="UniProtKB">
        <authorList>
            <consortium name="EnsemblPlants"/>
        </authorList>
    </citation>
    <scope>IDENTIFICATION</scope>
</reference>
<dbReference type="Gramene" id="MELO3C022049.2.1">
    <property type="protein sequence ID" value="MELO3C022049.2.1"/>
    <property type="gene ID" value="MELO3C022049.2"/>
</dbReference>
<dbReference type="AlphaFoldDB" id="A0A9I9DQE6"/>
<name>A0A9I9DQE6_CUCME</name>
<feature type="compositionally biased region" description="Basic and acidic residues" evidence="1">
    <location>
        <begin position="1"/>
        <end position="12"/>
    </location>
</feature>
<sequence>MERKMQEKETNGCKKTQPSPFSVVPRKLEMGRAANGPGPYLYPLFQPLEDES</sequence>
<feature type="region of interest" description="Disordered" evidence="1">
    <location>
        <begin position="1"/>
        <end position="52"/>
    </location>
</feature>
<organism evidence="2">
    <name type="scientific">Cucumis melo</name>
    <name type="common">Muskmelon</name>
    <dbReference type="NCBI Taxonomy" id="3656"/>
    <lineage>
        <taxon>Eukaryota</taxon>
        <taxon>Viridiplantae</taxon>
        <taxon>Streptophyta</taxon>
        <taxon>Embryophyta</taxon>
        <taxon>Tracheophyta</taxon>
        <taxon>Spermatophyta</taxon>
        <taxon>Magnoliopsida</taxon>
        <taxon>eudicotyledons</taxon>
        <taxon>Gunneridae</taxon>
        <taxon>Pentapetalae</taxon>
        <taxon>rosids</taxon>
        <taxon>fabids</taxon>
        <taxon>Cucurbitales</taxon>
        <taxon>Cucurbitaceae</taxon>
        <taxon>Benincaseae</taxon>
        <taxon>Cucumis</taxon>
    </lineage>
</organism>
<proteinExistence type="predicted"/>
<protein>
    <submittedName>
        <fullName evidence="2">Uncharacterized protein</fullName>
    </submittedName>
</protein>
<dbReference type="EnsemblPlants" id="MELO3C022049.2.1">
    <property type="protein sequence ID" value="MELO3C022049.2.1"/>
    <property type="gene ID" value="MELO3C022049.2"/>
</dbReference>
<accession>A0A9I9DQE6</accession>
<evidence type="ECO:0000313" key="2">
    <source>
        <dbReference type="EnsemblPlants" id="MELO3C022049.2.1"/>
    </source>
</evidence>
<evidence type="ECO:0000256" key="1">
    <source>
        <dbReference type="SAM" id="MobiDB-lite"/>
    </source>
</evidence>